<keyword evidence="1" id="KW-1133">Transmembrane helix</keyword>
<evidence type="ECO:0000313" key="2">
    <source>
        <dbReference type="EMBL" id="NYD68173.1"/>
    </source>
</evidence>
<sequence length="122" mass="13033">MSEPAPLPRVRVTAPVRGAGAPRAARVEPPPSEAENLFVRSLIRSQLRLALACAFGFVALLALFTIVLGVLPELDAIVIAGVPLSWLLLGFGVYPLIVLVGALYVRVAGRNEARYRSLTDDS</sequence>
<dbReference type="OrthoDB" id="5186135at2"/>
<keyword evidence="4" id="KW-1185">Reference proteome</keyword>
<gene>
    <name evidence="2" type="ORF">BJ972_002692</name>
    <name evidence="3" type="ORF">ESP50_00305</name>
</gene>
<evidence type="ECO:0000256" key="1">
    <source>
        <dbReference type="SAM" id="Phobius"/>
    </source>
</evidence>
<dbReference type="EMBL" id="SDPM01000001">
    <property type="protein sequence ID" value="RXZ87685.1"/>
    <property type="molecule type" value="Genomic_DNA"/>
</dbReference>
<dbReference type="EMBL" id="JACCBI010000001">
    <property type="protein sequence ID" value="NYD68173.1"/>
    <property type="molecule type" value="Genomic_DNA"/>
</dbReference>
<feature type="transmembrane region" description="Helical" evidence="1">
    <location>
        <begin position="49"/>
        <end position="71"/>
    </location>
</feature>
<dbReference type="Proteomes" id="UP000292686">
    <property type="component" value="Unassembled WGS sequence"/>
</dbReference>
<accession>A0A4Q2M695</accession>
<evidence type="ECO:0008006" key="6">
    <source>
        <dbReference type="Google" id="ProtNLM"/>
    </source>
</evidence>
<comment type="caution">
    <text evidence="3">The sequence shown here is derived from an EMBL/GenBank/DDBJ whole genome shotgun (WGS) entry which is preliminary data.</text>
</comment>
<evidence type="ECO:0000313" key="3">
    <source>
        <dbReference type="EMBL" id="RXZ87685.1"/>
    </source>
</evidence>
<keyword evidence="1" id="KW-0812">Transmembrane</keyword>
<reference evidence="2 5" key="2">
    <citation type="submission" date="2020-07" db="EMBL/GenBank/DDBJ databases">
        <title>Sequencing the genomes of 1000 actinobacteria strains.</title>
        <authorList>
            <person name="Klenk H.-P."/>
        </authorList>
    </citation>
    <scope>NUCLEOTIDE SEQUENCE [LARGE SCALE GENOMIC DNA]</scope>
    <source>
        <strain evidence="2 5">DSM 23870</strain>
    </source>
</reference>
<keyword evidence="1" id="KW-0472">Membrane</keyword>
<proteinExistence type="predicted"/>
<dbReference type="AlphaFoldDB" id="A0A4Q2M695"/>
<evidence type="ECO:0000313" key="4">
    <source>
        <dbReference type="Proteomes" id="UP000292686"/>
    </source>
</evidence>
<name>A0A4Q2M695_9MICO</name>
<reference evidence="3 4" key="1">
    <citation type="submission" date="2019-01" db="EMBL/GenBank/DDBJ databases">
        <title>Agromyces.</title>
        <authorList>
            <person name="Li J."/>
        </authorList>
    </citation>
    <scope>NUCLEOTIDE SEQUENCE [LARGE SCALE GENOMIC DNA]</scope>
    <source>
        <strain evidence="3 4">DSM 23870</strain>
    </source>
</reference>
<dbReference type="Proteomes" id="UP000581087">
    <property type="component" value="Unassembled WGS sequence"/>
</dbReference>
<feature type="transmembrane region" description="Helical" evidence="1">
    <location>
        <begin position="77"/>
        <end position="105"/>
    </location>
</feature>
<dbReference type="RefSeq" id="WP_129171950.1">
    <property type="nucleotide sequence ID" value="NZ_JACCBI010000001.1"/>
</dbReference>
<organism evidence="3 4">
    <name type="scientific">Agromyces atrinae</name>
    <dbReference type="NCBI Taxonomy" id="592376"/>
    <lineage>
        <taxon>Bacteria</taxon>
        <taxon>Bacillati</taxon>
        <taxon>Actinomycetota</taxon>
        <taxon>Actinomycetes</taxon>
        <taxon>Micrococcales</taxon>
        <taxon>Microbacteriaceae</taxon>
        <taxon>Agromyces</taxon>
    </lineage>
</organism>
<protein>
    <recommendedName>
        <fullName evidence="6">DUF485 domain-containing protein</fullName>
    </recommendedName>
</protein>
<evidence type="ECO:0000313" key="5">
    <source>
        <dbReference type="Proteomes" id="UP000581087"/>
    </source>
</evidence>